<evidence type="ECO:0000313" key="2">
    <source>
        <dbReference type="EMBL" id="GIG53574.1"/>
    </source>
</evidence>
<proteinExistence type="predicted"/>
<comment type="caution">
    <text evidence="2">The sequence shown here is derived from an EMBL/GenBank/DDBJ whole genome shotgun (WGS) entry which is preliminary data.</text>
</comment>
<name>A0A919UFK7_9MICO</name>
<dbReference type="EMBL" id="BONR01000001">
    <property type="protein sequence ID" value="GIG53574.1"/>
    <property type="molecule type" value="Genomic_DNA"/>
</dbReference>
<organism evidence="2 3">
    <name type="scientific">Demequina activiva</name>
    <dbReference type="NCBI Taxonomy" id="1582364"/>
    <lineage>
        <taxon>Bacteria</taxon>
        <taxon>Bacillati</taxon>
        <taxon>Actinomycetota</taxon>
        <taxon>Actinomycetes</taxon>
        <taxon>Micrococcales</taxon>
        <taxon>Demequinaceae</taxon>
        <taxon>Demequina</taxon>
    </lineage>
</organism>
<keyword evidence="1" id="KW-0812">Transmembrane</keyword>
<feature type="transmembrane region" description="Helical" evidence="1">
    <location>
        <begin position="85"/>
        <end position="110"/>
    </location>
</feature>
<accession>A0A919UFK7</accession>
<feature type="transmembrane region" description="Helical" evidence="1">
    <location>
        <begin position="53"/>
        <end position="73"/>
    </location>
</feature>
<keyword evidence="1" id="KW-1133">Transmembrane helix</keyword>
<protein>
    <submittedName>
        <fullName evidence="2">Uncharacterized protein</fullName>
    </submittedName>
</protein>
<keyword evidence="3" id="KW-1185">Reference proteome</keyword>
<feature type="transmembrane region" description="Helical" evidence="1">
    <location>
        <begin position="28"/>
        <end position="46"/>
    </location>
</feature>
<evidence type="ECO:0000256" key="1">
    <source>
        <dbReference type="SAM" id="Phobius"/>
    </source>
</evidence>
<dbReference type="Proteomes" id="UP000652354">
    <property type="component" value="Unassembled WGS sequence"/>
</dbReference>
<sequence length="116" mass="11597">MKDSLGYLVLALGGIITASVGAVAHRGYVPYGLVGSILMVGLAAFFARAWLGFAGIGVLGGAWVLATFVWSMNGPGGSVLIAQDALGIGWLVGGTLMIVAASVVPTKVLVGGHGSR</sequence>
<keyword evidence="1" id="KW-0472">Membrane</keyword>
<evidence type="ECO:0000313" key="3">
    <source>
        <dbReference type="Proteomes" id="UP000652354"/>
    </source>
</evidence>
<dbReference type="AlphaFoldDB" id="A0A919UFK7"/>
<reference evidence="2" key="1">
    <citation type="submission" date="2021-01" db="EMBL/GenBank/DDBJ databases">
        <title>Whole genome shotgun sequence of Demequina activiva NBRC 110675.</title>
        <authorList>
            <person name="Komaki H."/>
            <person name="Tamura T."/>
        </authorList>
    </citation>
    <scope>NUCLEOTIDE SEQUENCE</scope>
    <source>
        <strain evidence="2">NBRC 110675</strain>
    </source>
</reference>
<dbReference type="RefSeq" id="WP_203653025.1">
    <property type="nucleotide sequence ID" value="NZ_BONR01000001.1"/>
</dbReference>
<gene>
    <name evidence="2" type="ORF">Dac01nite_03260</name>
</gene>